<dbReference type="RefSeq" id="WP_309864778.1">
    <property type="nucleotide sequence ID" value="NZ_JAVDQG010000003.1"/>
</dbReference>
<gene>
    <name evidence="1" type="ORF">JOE21_001743</name>
</gene>
<reference evidence="1 2" key="1">
    <citation type="submission" date="2023-07" db="EMBL/GenBank/DDBJ databases">
        <title>Genomic Encyclopedia of Type Strains, Phase IV (KMG-IV): sequencing the most valuable type-strain genomes for metagenomic binning, comparative biology and taxonomic classification.</title>
        <authorList>
            <person name="Goeker M."/>
        </authorList>
    </citation>
    <scope>NUCLEOTIDE SEQUENCE [LARGE SCALE GENOMIC DNA]</scope>
    <source>
        <strain evidence="1 2">DSM 45903</strain>
    </source>
</reference>
<name>A0ABU1IPR7_9BACL</name>
<comment type="caution">
    <text evidence="1">The sequence shown here is derived from an EMBL/GenBank/DDBJ whole genome shotgun (WGS) entry which is preliminary data.</text>
</comment>
<organism evidence="1 2">
    <name type="scientific">Desmospora profundinema</name>
    <dbReference type="NCBI Taxonomy" id="1571184"/>
    <lineage>
        <taxon>Bacteria</taxon>
        <taxon>Bacillati</taxon>
        <taxon>Bacillota</taxon>
        <taxon>Bacilli</taxon>
        <taxon>Bacillales</taxon>
        <taxon>Thermoactinomycetaceae</taxon>
        <taxon>Desmospora</taxon>
    </lineage>
</organism>
<dbReference type="EMBL" id="JAVDQG010000003">
    <property type="protein sequence ID" value="MDR6225745.1"/>
    <property type="molecule type" value="Genomic_DNA"/>
</dbReference>
<proteinExistence type="predicted"/>
<sequence>MNLDKQECRLVAEALQLALQNNSDPDKARRYRELLERVQSRGQVLSPAFEDGFRYDYDDSSQV</sequence>
<evidence type="ECO:0000313" key="2">
    <source>
        <dbReference type="Proteomes" id="UP001185012"/>
    </source>
</evidence>
<evidence type="ECO:0000313" key="1">
    <source>
        <dbReference type="EMBL" id="MDR6225745.1"/>
    </source>
</evidence>
<protein>
    <submittedName>
        <fullName evidence="1">Uncharacterized protein</fullName>
    </submittedName>
</protein>
<dbReference type="Proteomes" id="UP001185012">
    <property type="component" value="Unassembled WGS sequence"/>
</dbReference>
<keyword evidence="2" id="KW-1185">Reference proteome</keyword>
<accession>A0ABU1IPR7</accession>